<dbReference type="Proteomes" id="UP000325577">
    <property type="component" value="Linkage Group LG5"/>
</dbReference>
<reference evidence="2 3" key="1">
    <citation type="submission" date="2019-09" db="EMBL/GenBank/DDBJ databases">
        <title>A chromosome-level genome assembly of the Chinese tupelo Nyssa sinensis.</title>
        <authorList>
            <person name="Yang X."/>
            <person name="Kang M."/>
            <person name="Yang Y."/>
            <person name="Xiong H."/>
            <person name="Wang M."/>
            <person name="Zhang Z."/>
            <person name="Wang Z."/>
            <person name="Wu H."/>
            <person name="Ma T."/>
            <person name="Liu J."/>
            <person name="Xi Z."/>
        </authorList>
    </citation>
    <scope>NUCLEOTIDE SEQUENCE [LARGE SCALE GENOMIC DNA]</scope>
    <source>
        <strain evidence="2">J267</strain>
        <tissue evidence="2">Leaf</tissue>
    </source>
</reference>
<keyword evidence="1" id="KW-0472">Membrane</keyword>
<keyword evidence="1" id="KW-0812">Transmembrane</keyword>
<keyword evidence="1" id="KW-1133">Transmembrane helix</keyword>
<dbReference type="AlphaFoldDB" id="A0A5J4ZWM1"/>
<proteinExistence type="predicted"/>
<organism evidence="2 3">
    <name type="scientific">Nyssa sinensis</name>
    <dbReference type="NCBI Taxonomy" id="561372"/>
    <lineage>
        <taxon>Eukaryota</taxon>
        <taxon>Viridiplantae</taxon>
        <taxon>Streptophyta</taxon>
        <taxon>Embryophyta</taxon>
        <taxon>Tracheophyta</taxon>
        <taxon>Spermatophyta</taxon>
        <taxon>Magnoliopsida</taxon>
        <taxon>eudicotyledons</taxon>
        <taxon>Gunneridae</taxon>
        <taxon>Pentapetalae</taxon>
        <taxon>asterids</taxon>
        <taxon>Cornales</taxon>
        <taxon>Nyssaceae</taxon>
        <taxon>Nyssa</taxon>
    </lineage>
</organism>
<accession>A0A5J4ZWM1</accession>
<keyword evidence="3" id="KW-1185">Reference proteome</keyword>
<sequence length="77" mass="9055">MSLVLSSQLHRWRREILTSNKTSDMLGPPFPLPIVLFHILGIWLGPINGKSEVMLRAHYSWHPRVWYQAFLFGFTMM</sequence>
<feature type="transmembrane region" description="Helical" evidence="1">
    <location>
        <begin position="30"/>
        <end position="47"/>
    </location>
</feature>
<evidence type="ECO:0000313" key="2">
    <source>
        <dbReference type="EMBL" id="KAA8522166.1"/>
    </source>
</evidence>
<evidence type="ECO:0000256" key="1">
    <source>
        <dbReference type="SAM" id="Phobius"/>
    </source>
</evidence>
<dbReference type="EMBL" id="CM018048">
    <property type="protein sequence ID" value="KAA8522166.1"/>
    <property type="molecule type" value="Genomic_DNA"/>
</dbReference>
<name>A0A5J4ZWM1_9ASTE</name>
<protein>
    <submittedName>
        <fullName evidence="2">Uncharacterized protein</fullName>
    </submittedName>
</protein>
<gene>
    <name evidence="2" type="ORF">F0562_012839</name>
</gene>
<evidence type="ECO:0000313" key="3">
    <source>
        <dbReference type="Proteomes" id="UP000325577"/>
    </source>
</evidence>